<dbReference type="InterPro" id="IPR025564">
    <property type="entry name" value="CAAD_dom"/>
</dbReference>
<dbReference type="Proteomes" id="UP001190926">
    <property type="component" value="Unassembled WGS sequence"/>
</dbReference>
<sequence>MAASTTSTPLSLSSSSALINAKAPPRLPAAAAAVPAPPPPPSTVHSHSHLAKTTAYCRKIGRNVTAMATGEAPAEVVTDAETPEIVIKIQEAWEKVEDKYAVTSLAVAGAVGLVACAGVISAIDKLPLIPGVLELVGIGYTGTILSSDTMDIPNGIKIKVKAKVIEVEGPRGKLSRNFKHLNLDFQLITDEATGNKKLKVDAWFGSRKTTAAIRTALSHVQNLINGVTKGYRYKMRFVYAHFPINASITGSGTAIEIRNFLGEKKVRKVDMLEGVSIVRSEKVKDELVLEGNDVELVSRSAALINQKCHVKNKDIRKFLDGIYVSEKGAIAEEE</sequence>
<dbReference type="SUPFAM" id="SSF56053">
    <property type="entry name" value="Ribosomal protein L6"/>
    <property type="match status" value="2"/>
</dbReference>
<dbReference type="GO" id="GO:0016020">
    <property type="term" value="C:membrane"/>
    <property type="evidence" value="ECO:0007669"/>
    <property type="project" value="UniProtKB-SubCell"/>
</dbReference>
<proteinExistence type="inferred from homology"/>
<evidence type="ECO:0000256" key="1">
    <source>
        <dbReference type="ARBA" id="ARBA00004141"/>
    </source>
</evidence>
<evidence type="ECO:0000259" key="7">
    <source>
        <dbReference type="Pfam" id="PF14159"/>
    </source>
</evidence>
<feature type="domain" description="Large ribosomal subunit protein uL6 alpha-beta" evidence="6">
    <location>
        <begin position="242"/>
        <end position="321"/>
    </location>
</feature>
<comment type="caution">
    <text evidence="8">The sequence shown here is derived from an EMBL/GenBank/DDBJ whole genome shotgun (WGS) entry which is preliminary data.</text>
</comment>
<dbReference type="InterPro" id="IPR002359">
    <property type="entry name" value="Ribosomal_uL6_CS2"/>
</dbReference>
<dbReference type="GO" id="GO:0019843">
    <property type="term" value="F:rRNA binding"/>
    <property type="evidence" value="ECO:0007669"/>
    <property type="project" value="InterPro"/>
</dbReference>
<evidence type="ECO:0000313" key="8">
    <source>
        <dbReference type="EMBL" id="KAH6835591.1"/>
    </source>
</evidence>
<dbReference type="Gene3D" id="3.90.930.12">
    <property type="entry name" value="Ribosomal protein L6, alpha-beta domain"/>
    <property type="match status" value="2"/>
</dbReference>
<dbReference type="InterPro" id="IPR000702">
    <property type="entry name" value="Ribosomal_uL6-like"/>
</dbReference>
<comment type="subcellular location">
    <subcellularLocation>
        <location evidence="1">Membrane</location>
        <topology evidence="1">Multi-pass membrane protein</topology>
    </subcellularLocation>
</comment>
<dbReference type="InterPro" id="IPR020040">
    <property type="entry name" value="Ribosomal_uL6_a/b-dom"/>
</dbReference>
<feature type="domain" description="Large ribosomal subunit protein uL6 alpha-beta" evidence="6">
    <location>
        <begin position="152"/>
        <end position="230"/>
    </location>
</feature>
<keyword evidence="9" id="KW-1185">Reference proteome</keyword>
<protein>
    <submittedName>
        <fullName evidence="8">Ribosomal protein L6 family</fullName>
    </submittedName>
</protein>
<gene>
    <name evidence="8" type="ORF">C2S53_004555</name>
</gene>
<evidence type="ECO:0000256" key="5">
    <source>
        <dbReference type="SAM" id="MobiDB-lite"/>
    </source>
</evidence>
<dbReference type="PANTHER" id="PTHR11655">
    <property type="entry name" value="60S/50S RIBOSOMAL PROTEIN L6/L9"/>
    <property type="match status" value="1"/>
</dbReference>
<accession>A0AAD4JKR5</accession>
<feature type="domain" description="Cyanobacterial aminoacyl-tRNA synthetase CAAD" evidence="7">
    <location>
        <begin position="88"/>
        <end position="143"/>
    </location>
</feature>
<dbReference type="GO" id="GO:0003735">
    <property type="term" value="F:structural constituent of ribosome"/>
    <property type="evidence" value="ECO:0007669"/>
    <property type="project" value="InterPro"/>
</dbReference>
<keyword evidence="3 8" id="KW-0689">Ribosomal protein</keyword>
<dbReference type="GO" id="GO:0022625">
    <property type="term" value="C:cytosolic large ribosomal subunit"/>
    <property type="evidence" value="ECO:0007669"/>
    <property type="project" value="TreeGrafter"/>
</dbReference>
<dbReference type="AlphaFoldDB" id="A0AAD4JKR5"/>
<feature type="region of interest" description="Disordered" evidence="5">
    <location>
        <begin position="29"/>
        <end position="48"/>
    </location>
</feature>
<keyword evidence="4" id="KW-0687">Ribonucleoprotein</keyword>
<evidence type="ECO:0000256" key="2">
    <source>
        <dbReference type="ARBA" id="ARBA00009356"/>
    </source>
</evidence>
<reference evidence="8 9" key="1">
    <citation type="journal article" date="2021" name="Nat. Commun.">
        <title>Incipient diploidization of the medicinal plant Perilla within 10,000 years.</title>
        <authorList>
            <person name="Zhang Y."/>
            <person name="Shen Q."/>
            <person name="Leng L."/>
            <person name="Zhang D."/>
            <person name="Chen S."/>
            <person name="Shi Y."/>
            <person name="Ning Z."/>
            <person name="Chen S."/>
        </authorList>
    </citation>
    <scope>NUCLEOTIDE SEQUENCE [LARGE SCALE GENOMIC DNA]</scope>
    <source>
        <strain evidence="9">cv. PC099</strain>
    </source>
</reference>
<dbReference type="Pfam" id="PF00347">
    <property type="entry name" value="Ribosomal_L6"/>
    <property type="match status" value="2"/>
</dbReference>
<dbReference type="Pfam" id="PF14159">
    <property type="entry name" value="CAAD"/>
    <property type="match status" value="1"/>
</dbReference>
<evidence type="ECO:0000256" key="4">
    <source>
        <dbReference type="ARBA" id="ARBA00023274"/>
    </source>
</evidence>
<dbReference type="GO" id="GO:0002181">
    <property type="term" value="P:cytoplasmic translation"/>
    <property type="evidence" value="ECO:0007669"/>
    <property type="project" value="TreeGrafter"/>
</dbReference>
<dbReference type="InterPro" id="IPR036789">
    <property type="entry name" value="Ribosomal_uL6-like_a/b-dom_sf"/>
</dbReference>
<comment type="similarity">
    <text evidence="2">Belongs to the universal ribosomal protein uL6 family.</text>
</comment>
<dbReference type="FunFam" id="3.90.930.12:FF:000004">
    <property type="entry name" value="60S ribosomal protein L9"/>
    <property type="match status" value="1"/>
</dbReference>
<dbReference type="PANTHER" id="PTHR11655:SF16">
    <property type="entry name" value="60S RIBOSOMAL PROTEIN L9"/>
    <property type="match status" value="1"/>
</dbReference>
<dbReference type="PROSITE" id="PS00700">
    <property type="entry name" value="RIBOSOMAL_L6_2"/>
    <property type="match status" value="1"/>
</dbReference>
<evidence type="ECO:0000313" key="9">
    <source>
        <dbReference type="Proteomes" id="UP001190926"/>
    </source>
</evidence>
<dbReference type="FunFam" id="3.90.930.12:FF:000003">
    <property type="entry name" value="60S ribosomal protein L9"/>
    <property type="match status" value="1"/>
</dbReference>
<name>A0AAD4JKR5_PERFH</name>
<evidence type="ECO:0000256" key="3">
    <source>
        <dbReference type="ARBA" id="ARBA00022980"/>
    </source>
</evidence>
<evidence type="ECO:0000259" key="6">
    <source>
        <dbReference type="Pfam" id="PF00347"/>
    </source>
</evidence>
<dbReference type="EMBL" id="SDAM02000033">
    <property type="protein sequence ID" value="KAH6835591.1"/>
    <property type="molecule type" value="Genomic_DNA"/>
</dbReference>
<organism evidence="8 9">
    <name type="scientific">Perilla frutescens var. hirtella</name>
    <name type="common">Perilla citriodora</name>
    <name type="synonym">Perilla setoyensis</name>
    <dbReference type="NCBI Taxonomy" id="608512"/>
    <lineage>
        <taxon>Eukaryota</taxon>
        <taxon>Viridiplantae</taxon>
        <taxon>Streptophyta</taxon>
        <taxon>Embryophyta</taxon>
        <taxon>Tracheophyta</taxon>
        <taxon>Spermatophyta</taxon>
        <taxon>Magnoliopsida</taxon>
        <taxon>eudicotyledons</taxon>
        <taxon>Gunneridae</taxon>
        <taxon>Pentapetalae</taxon>
        <taxon>asterids</taxon>
        <taxon>lamiids</taxon>
        <taxon>Lamiales</taxon>
        <taxon>Lamiaceae</taxon>
        <taxon>Nepetoideae</taxon>
        <taxon>Elsholtzieae</taxon>
        <taxon>Perilla</taxon>
    </lineage>
</organism>